<dbReference type="WBParaSite" id="ECPE_0001425501-mRNA-1">
    <property type="protein sequence ID" value="ECPE_0001425501-mRNA-1"/>
    <property type="gene ID" value="ECPE_0001425501"/>
</dbReference>
<dbReference type="GO" id="GO:0019901">
    <property type="term" value="F:protein kinase binding"/>
    <property type="evidence" value="ECO:0007669"/>
    <property type="project" value="TreeGrafter"/>
</dbReference>
<dbReference type="PRINTS" id="PR00019">
    <property type="entry name" value="LEURICHRPT"/>
</dbReference>
<evidence type="ECO:0000256" key="2">
    <source>
        <dbReference type="ARBA" id="ARBA00022737"/>
    </source>
</evidence>
<dbReference type="GO" id="GO:0043113">
    <property type="term" value="P:receptor clustering"/>
    <property type="evidence" value="ECO:0007669"/>
    <property type="project" value="TreeGrafter"/>
</dbReference>
<dbReference type="InterPro" id="IPR003591">
    <property type="entry name" value="Leu-rich_rpt_typical-subtyp"/>
</dbReference>
<accession>A0A183B4T0</accession>
<feature type="domain" description="Disease resistance R13L4/SHOC-2-like LRR" evidence="3">
    <location>
        <begin position="1"/>
        <end position="83"/>
    </location>
</feature>
<dbReference type="PANTHER" id="PTHR23119:SF44">
    <property type="entry name" value="PROTEIN LAP4"/>
    <property type="match status" value="1"/>
</dbReference>
<dbReference type="PANTHER" id="PTHR23119">
    <property type="entry name" value="DISCS LARGE"/>
    <property type="match status" value="1"/>
</dbReference>
<dbReference type="GO" id="GO:0098609">
    <property type="term" value="P:cell-cell adhesion"/>
    <property type="evidence" value="ECO:0007669"/>
    <property type="project" value="TreeGrafter"/>
</dbReference>
<dbReference type="InterPro" id="IPR032675">
    <property type="entry name" value="LRR_dom_sf"/>
</dbReference>
<evidence type="ECO:0000256" key="1">
    <source>
        <dbReference type="ARBA" id="ARBA00022614"/>
    </source>
</evidence>
<evidence type="ECO:0000313" key="4">
    <source>
        <dbReference type="WBParaSite" id="ECPE_0001425501-mRNA-1"/>
    </source>
</evidence>
<name>A0A183B4T0_9TREM</name>
<dbReference type="Pfam" id="PF23598">
    <property type="entry name" value="LRR_14"/>
    <property type="match status" value="1"/>
</dbReference>
<dbReference type="InterPro" id="IPR050614">
    <property type="entry name" value="Synaptic_Scaffolding_LAP-MAGUK"/>
</dbReference>
<evidence type="ECO:0000259" key="3">
    <source>
        <dbReference type="Pfam" id="PF23598"/>
    </source>
</evidence>
<dbReference type="GO" id="GO:0097120">
    <property type="term" value="P:receptor localization to synapse"/>
    <property type="evidence" value="ECO:0007669"/>
    <property type="project" value="TreeGrafter"/>
</dbReference>
<dbReference type="SUPFAM" id="SSF52058">
    <property type="entry name" value="L domain-like"/>
    <property type="match status" value="1"/>
</dbReference>
<dbReference type="GO" id="GO:0045197">
    <property type="term" value="P:establishment or maintenance of epithelial cell apical/basal polarity"/>
    <property type="evidence" value="ECO:0007669"/>
    <property type="project" value="TreeGrafter"/>
</dbReference>
<sequence length="152" mass="16964">LGQLPNLSELWMDDNQLKSVPKELGNMKRLQQLDLSENLIDALPEEVAGLTSLSDLNLSQNSLNCLPTGFGELKKLGVLKLNQNQLLTLNPAIGGLPHEKDIEECELTIFLLLSCEVDTRHLLVDHLLELMYHGSSECDECFVGIPYPQTRL</sequence>
<proteinExistence type="predicted"/>
<organism evidence="4">
    <name type="scientific">Echinostoma caproni</name>
    <dbReference type="NCBI Taxonomy" id="27848"/>
    <lineage>
        <taxon>Eukaryota</taxon>
        <taxon>Metazoa</taxon>
        <taxon>Spiralia</taxon>
        <taxon>Lophotrochozoa</taxon>
        <taxon>Platyhelminthes</taxon>
        <taxon>Trematoda</taxon>
        <taxon>Digenea</taxon>
        <taxon>Plagiorchiida</taxon>
        <taxon>Echinostomata</taxon>
        <taxon>Echinostomatoidea</taxon>
        <taxon>Echinostomatidae</taxon>
        <taxon>Echinostoma</taxon>
    </lineage>
</organism>
<reference evidence="4" key="1">
    <citation type="submission" date="2016-06" db="UniProtKB">
        <authorList>
            <consortium name="WormBaseParasite"/>
        </authorList>
    </citation>
    <scope>IDENTIFICATION</scope>
</reference>
<dbReference type="GO" id="GO:0016323">
    <property type="term" value="C:basolateral plasma membrane"/>
    <property type="evidence" value="ECO:0007669"/>
    <property type="project" value="TreeGrafter"/>
</dbReference>
<dbReference type="Gene3D" id="3.80.10.10">
    <property type="entry name" value="Ribonuclease Inhibitor"/>
    <property type="match status" value="1"/>
</dbReference>
<protein>
    <submittedName>
        <fullName evidence="4">Leucine-rich repeat-containing protein 1</fullName>
    </submittedName>
</protein>
<dbReference type="GO" id="GO:0005912">
    <property type="term" value="C:adherens junction"/>
    <property type="evidence" value="ECO:0007669"/>
    <property type="project" value="TreeGrafter"/>
</dbReference>
<keyword evidence="1" id="KW-0433">Leucine-rich repeat</keyword>
<dbReference type="InterPro" id="IPR055414">
    <property type="entry name" value="LRR_R13L4/SHOC2-like"/>
</dbReference>
<dbReference type="SMART" id="SM00369">
    <property type="entry name" value="LRR_TYP"/>
    <property type="match status" value="4"/>
</dbReference>
<keyword evidence="2" id="KW-0677">Repeat</keyword>
<dbReference type="AlphaFoldDB" id="A0A183B4T0"/>